<dbReference type="InterPro" id="IPR015943">
    <property type="entry name" value="WD40/YVTN_repeat-like_dom_sf"/>
</dbReference>
<dbReference type="Proteomes" id="UP000035955">
    <property type="component" value="Unassembled WGS sequence"/>
</dbReference>
<feature type="compositionally biased region" description="Basic and acidic residues" evidence="1">
    <location>
        <begin position="590"/>
        <end position="610"/>
    </location>
</feature>
<dbReference type="RefSeq" id="WP_048443455.1">
    <property type="nucleotide sequence ID" value="NZ_LABY01000041.1"/>
</dbReference>
<dbReference type="EMBL" id="LABY01000041">
    <property type="protein sequence ID" value="KMO40810.1"/>
    <property type="molecule type" value="Genomic_DNA"/>
</dbReference>
<dbReference type="SUPFAM" id="SSF75011">
    <property type="entry name" value="3-carboxy-cis,cis-mucoante lactonizing enzyme"/>
    <property type="match status" value="1"/>
</dbReference>
<keyword evidence="3" id="KW-1185">Reference proteome</keyword>
<dbReference type="Gene3D" id="2.130.10.10">
    <property type="entry name" value="YVTN repeat-like/Quinoprotein amine dehydrogenase"/>
    <property type="match status" value="1"/>
</dbReference>
<proteinExistence type="predicted"/>
<dbReference type="PATRIC" id="fig|298794.3.peg.5644"/>
<name>A0A0J6T041_9HYPH</name>
<dbReference type="AlphaFoldDB" id="A0A0J6T041"/>
<evidence type="ECO:0000313" key="2">
    <source>
        <dbReference type="EMBL" id="KMO40810.1"/>
    </source>
</evidence>
<dbReference type="OrthoDB" id="7765923at2"/>
<evidence type="ECO:0000313" key="3">
    <source>
        <dbReference type="Proteomes" id="UP000035955"/>
    </source>
</evidence>
<gene>
    <name evidence="2" type="ORF">VQ02_07035</name>
</gene>
<comment type="caution">
    <text evidence="2">The sequence shown here is derived from an EMBL/GenBank/DDBJ whole genome shotgun (WGS) entry which is preliminary data.</text>
</comment>
<protein>
    <submittedName>
        <fullName evidence="2">Uncharacterized protein</fullName>
    </submittedName>
</protein>
<organism evidence="2 3">
    <name type="scientific">Methylobacterium variabile</name>
    <dbReference type="NCBI Taxonomy" id="298794"/>
    <lineage>
        <taxon>Bacteria</taxon>
        <taxon>Pseudomonadati</taxon>
        <taxon>Pseudomonadota</taxon>
        <taxon>Alphaproteobacteria</taxon>
        <taxon>Hyphomicrobiales</taxon>
        <taxon>Methylobacteriaceae</taxon>
        <taxon>Methylobacterium</taxon>
    </lineage>
</organism>
<sequence length="610" mass="62301">MPAVSRIAPALLLGGLAAAGWDRAARDADGGPAAFGSAGLAVAASLADLDGTDLAEAPVEAPFRIRLDFRDAAGAAARVTGPVAWLRPLGPNASTCQDSARAARVTGRLSGDDVPLAGLSLVTLDAADRVAIVDPHRPAAARIVAGIVPMGGRPGGFVVHPGRGELVYGRPDRGDVVTVPLPFGRPAVLAAGLAGPHGLLAAPDGRLWAAEDAHVRLLDRGGATLLRLPLAGPVVLHEAGPGRLLAAGRNGSGLMLDRGTGQVVARFAPGRLAPVAAATPDAALTVRQERLVRVYADSPDRDDDLDAPGAPVAIRADEAGRWAVVLSRHESGALELSVLDLTLGRRVHGFSAPEPFDEAVILGAAIFLTWPSRPVVTVVDLAALRDGDAAVRDVRLNGPAGPDPGPRRGPMMAPLTPLSAVAVIRPGGRILHTVLAGGGLSSAPAQAIALKGDAPVALAAYPRSLVSRGEGRFEATARLPRGGRWELVTTTGIGGTTACLPIPVRAVEEPPPAPRLEAEVDARAAGSVTLAIRLRDGPAARPGAALRVRLTALDGSDVRDVAADPRGDGFVTPPFRAAPALYAISLADGSSRRPEPAVVDLRPDAPEAPR</sequence>
<evidence type="ECO:0000256" key="1">
    <source>
        <dbReference type="SAM" id="MobiDB-lite"/>
    </source>
</evidence>
<feature type="region of interest" description="Disordered" evidence="1">
    <location>
        <begin position="589"/>
        <end position="610"/>
    </location>
</feature>
<accession>A0A0J6T041</accession>
<reference evidence="2 3" key="1">
    <citation type="submission" date="2015-03" db="EMBL/GenBank/DDBJ databases">
        <title>Genome sequencing of Methylobacterium variabile DSM 16961.</title>
        <authorList>
            <person name="Chaudhry V."/>
            <person name="Patil P.B."/>
        </authorList>
    </citation>
    <scope>NUCLEOTIDE SEQUENCE [LARGE SCALE GENOMIC DNA]</scope>
    <source>
        <strain evidence="2 3">DSM 16961</strain>
    </source>
</reference>